<dbReference type="RefSeq" id="WP_005401877.1">
    <property type="nucleotide sequence ID" value="NZ_GG704974.1"/>
</dbReference>
<name>D0SGZ7_ACIJO</name>
<organism evidence="2 3">
    <name type="scientific">Acinetobacter johnsonii SH046</name>
    <dbReference type="NCBI Taxonomy" id="575586"/>
    <lineage>
        <taxon>Bacteria</taxon>
        <taxon>Pseudomonadati</taxon>
        <taxon>Pseudomonadota</taxon>
        <taxon>Gammaproteobacteria</taxon>
        <taxon>Moraxellales</taxon>
        <taxon>Moraxellaceae</taxon>
        <taxon>Acinetobacter</taxon>
    </lineage>
</organism>
<protein>
    <submittedName>
        <fullName evidence="2">Uncharacterized protein</fullName>
    </submittedName>
</protein>
<feature type="coiled-coil region" evidence="1">
    <location>
        <begin position="44"/>
        <end position="71"/>
    </location>
</feature>
<proteinExistence type="predicted"/>
<reference evidence="3" key="1">
    <citation type="journal article" date="2012" name="PLoS ONE">
        <title>The success of Acinetobacter species; genetic, metabolic and virulence attributes.</title>
        <authorList>
            <person name="Peleg A.Y."/>
            <person name="de Breij A."/>
            <person name="Adams M.D."/>
            <person name="Cerqueira G.M."/>
            <person name="Mocali S."/>
            <person name="Galardini M."/>
            <person name="Nibbering P.H."/>
            <person name="Earl A.M."/>
            <person name="Ward D.V."/>
            <person name="Paterson D.L."/>
            <person name="Seifert H."/>
            <person name="Dijkshoorn L."/>
        </authorList>
    </citation>
    <scope>NUCLEOTIDE SEQUENCE [LARGE SCALE GENOMIC DNA]</scope>
    <source>
        <strain evidence="3">SH046</strain>
    </source>
</reference>
<sequence>MSGTRTITIRLDNNVADEYERMANLGGVKPSSYIRSILTNNLYLANMQTEVSRVENMLVEHEKSMKKVLEKFTVENQFKEKYYEDIGGVYMMLIGILMKLNMEKDDIKNMQNRGTTYAQNNYIGKTE</sequence>
<dbReference type="eggNOG" id="ENOG5031RKD">
    <property type="taxonomic scope" value="Bacteria"/>
</dbReference>
<dbReference type="HOGENOM" id="CLU_1954852_0_0_6"/>
<dbReference type="Proteomes" id="UP000012047">
    <property type="component" value="Unassembled WGS sequence"/>
</dbReference>
<dbReference type="EMBL" id="GG704974">
    <property type="protein sequence ID" value="EEY94853.1"/>
    <property type="molecule type" value="Genomic_DNA"/>
</dbReference>
<evidence type="ECO:0000313" key="2">
    <source>
        <dbReference type="EMBL" id="EEY94853.1"/>
    </source>
</evidence>
<gene>
    <name evidence="2" type="ORF">HMPREF0016_03120</name>
</gene>
<evidence type="ECO:0000256" key="1">
    <source>
        <dbReference type="SAM" id="Coils"/>
    </source>
</evidence>
<accession>D0SGZ7</accession>
<evidence type="ECO:0000313" key="3">
    <source>
        <dbReference type="Proteomes" id="UP000012047"/>
    </source>
</evidence>
<keyword evidence="1" id="KW-0175">Coiled coil</keyword>
<dbReference type="AlphaFoldDB" id="D0SGZ7"/>